<dbReference type="EMBL" id="JQED01000003">
    <property type="protein sequence ID" value="KGJ95313.1"/>
    <property type="molecule type" value="Genomic_DNA"/>
</dbReference>
<dbReference type="NCBIfam" id="TIGR02595">
    <property type="entry name" value="PEP_CTERM"/>
    <property type="match status" value="1"/>
</dbReference>
<comment type="caution">
    <text evidence="3">The sequence shown here is derived from an EMBL/GenBank/DDBJ whole genome shotgun (WGS) entry which is preliminary data.</text>
</comment>
<accession>A0A099L0C0</accession>
<evidence type="ECO:0000313" key="3">
    <source>
        <dbReference type="EMBL" id="KGJ95313.1"/>
    </source>
</evidence>
<proteinExistence type="predicted"/>
<dbReference type="AlphaFoldDB" id="A0A099L0C0"/>
<dbReference type="Proteomes" id="UP000029843">
    <property type="component" value="Unassembled WGS sequence"/>
</dbReference>
<dbReference type="PATRIC" id="fig|28229.4.peg.83"/>
<feature type="chain" id="PRO_5001957748" evidence="1">
    <location>
        <begin position="27"/>
        <end position="230"/>
    </location>
</feature>
<evidence type="ECO:0000256" key="1">
    <source>
        <dbReference type="SAM" id="SignalP"/>
    </source>
</evidence>
<name>A0A099L0C0_COLPS</name>
<gene>
    <name evidence="3" type="ORF">ND2E_1095</name>
</gene>
<reference evidence="3 4" key="1">
    <citation type="submission" date="2014-08" db="EMBL/GenBank/DDBJ databases">
        <title>Genomic and Phenotypic Diversity of Colwellia psychrerythraea strains from Disparate Marine Basins.</title>
        <authorList>
            <person name="Techtmann S.M."/>
            <person name="Stelling S.C."/>
            <person name="Utturkar S.M."/>
            <person name="Alshibli N."/>
            <person name="Harris A."/>
            <person name="Brown S.D."/>
            <person name="Hazen T.C."/>
        </authorList>
    </citation>
    <scope>NUCLEOTIDE SEQUENCE [LARGE SCALE GENOMIC DNA]</scope>
    <source>
        <strain evidence="3 4">ND2E</strain>
    </source>
</reference>
<dbReference type="OrthoDB" id="8549717at2"/>
<feature type="domain" description="Ice-binding protein C-terminal" evidence="2">
    <location>
        <begin position="208"/>
        <end position="228"/>
    </location>
</feature>
<protein>
    <submittedName>
        <fullName evidence="3">PEP motif putative anchor domain protein</fullName>
    </submittedName>
</protein>
<keyword evidence="1" id="KW-0732">Signal</keyword>
<evidence type="ECO:0000259" key="2">
    <source>
        <dbReference type="Pfam" id="PF07589"/>
    </source>
</evidence>
<feature type="signal peptide" evidence="1">
    <location>
        <begin position="1"/>
        <end position="26"/>
    </location>
</feature>
<dbReference type="RefSeq" id="WP_033091897.1">
    <property type="nucleotide sequence ID" value="NZ_JQED01000003.1"/>
</dbReference>
<evidence type="ECO:0000313" key="4">
    <source>
        <dbReference type="Proteomes" id="UP000029843"/>
    </source>
</evidence>
<dbReference type="Pfam" id="PF07589">
    <property type="entry name" value="PEP-CTERM"/>
    <property type="match status" value="1"/>
</dbReference>
<organism evidence="3 4">
    <name type="scientific">Colwellia psychrerythraea</name>
    <name type="common">Vibrio psychroerythus</name>
    <dbReference type="NCBI Taxonomy" id="28229"/>
    <lineage>
        <taxon>Bacteria</taxon>
        <taxon>Pseudomonadati</taxon>
        <taxon>Pseudomonadota</taxon>
        <taxon>Gammaproteobacteria</taxon>
        <taxon>Alteromonadales</taxon>
        <taxon>Colwelliaceae</taxon>
        <taxon>Colwellia</taxon>
    </lineage>
</organism>
<sequence precursor="true">MKHSNLLTLFLPLLLSLLLLAPTTKAAMIQIDLGNAASGLIDGSTYALIPDILNAQAGQPAPFDAGIGSELFGDPANVNWQFNYGAIAESILSASFSFGIWDHDSAASGSQLDAFSLGGIDNTAALDVMFESGGGATDAQYSVYNFNLGAAFFADLADGNFSVDLDIGGTGLQTALFGGQVSETATNGYHLIYSSLSITFEDPSTPPSVPEPSTLLLIVLSLAGLKARIK</sequence>
<dbReference type="InterPro" id="IPR013424">
    <property type="entry name" value="Ice-binding_C"/>
</dbReference>